<dbReference type="GO" id="GO:0006508">
    <property type="term" value="P:proteolysis"/>
    <property type="evidence" value="ECO:0007669"/>
    <property type="project" value="UniProtKB-KW"/>
</dbReference>
<organism evidence="1 2">
    <name type="scientific">Artemisia annua</name>
    <name type="common">Sweet wormwood</name>
    <dbReference type="NCBI Taxonomy" id="35608"/>
    <lineage>
        <taxon>Eukaryota</taxon>
        <taxon>Viridiplantae</taxon>
        <taxon>Streptophyta</taxon>
        <taxon>Embryophyta</taxon>
        <taxon>Tracheophyta</taxon>
        <taxon>Spermatophyta</taxon>
        <taxon>Magnoliopsida</taxon>
        <taxon>eudicotyledons</taxon>
        <taxon>Gunneridae</taxon>
        <taxon>Pentapetalae</taxon>
        <taxon>asterids</taxon>
        <taxon>campanulids</taxon>
        <taxon>Asterales</taxon>
        <taxon>Asteraceae</taxon>
        <taxon>Asteroideae</taxon>
        <taxon>Anthemideae</taxon>
        <taxon>Artemisiinae</taxon>
        <taxon>Artemisia</taxon>
    </lineage>
</organism>
<protein>
    <submittedName>
        <fullName evidence="1">Ulp1 protease family, C-terminal catalytic domain-containing protein</fullName>
    </submittedName>
</protein>
<proteinExistence type="predicted"/>
<dbReference type="EMBL" id="PKPP01002436">
    <property type="protein sequence ID" value="PWA75281.1"/>
    <property type="molecule type" value="Genomic_DNA"/>
</dbReference>
<gene>
    <name evidence="1" type="ORF">CTI12_AA247920</name>
</gene>
<dbReference type="Proteomes" id="UP000245207">
    <property type="component" value="Unassembled WGS sequence"/>
</dbReference>
<dbReference type="OrthoDB" id="1749738at2759"/>
<dbReference type="AlphaFoldDB" id="A0A2U1NP66"/>
<keyword evidence="1" id="KW-0645">Protease</keyword>
<name>A0A2U1NP66_ARTAN</name>
<dbReference type="GO" id="GO:0008233">
    <property type="term" value="F:peptidase activity"/>
    <property type="evidence" value="ECO:0007669"/>
    <property type="project" value="UniProtKB-KW"/>
</dbReference>
<evidence type="ECO:0000313" key="2">
    <source>
        <dbReference type="Proteomes" id="UP000245207"/>
    </source>
</evidence>
<sequence length="450" mass="52708">MKDSLKKGLSNYPNSKEVESLIDEWDRVINAAKRTKLNPEYSMLKSSRSESVFKKNEENVKKKVNLNQEQREFDSMPSFDLGFDLPSKQVEEITLCESLEKVNLTPLEEKPNINNVEVVSLLTPPEENQTIVESTEIQASIEEVNAANALFSMSKNPKDIIFRFEDSAIGVERAKFESFYYEQWIFSDIIDVWCILLNYKEFRRSNSGQSKLFYNTQVTPGSMTDEDLSKDQRFESFEESVYLAACLEDDYVATFLNVDLVFFNILHLKYQKIEIIDNRLSDTEADEGSNISEIDLIRKLYGKLSFVLINFFCDYLKKKNHPKFQIMRFCKPSILKMSWRTRRNENDYGIFAMRHMETYNGQKVEEWNSGFSNEGEGQQGQLKTLRRKYAAKMLLSDENIHRKKIITESIEFLSLPAEHKQHRLKQKTEIFIRFRLQSSWSTKGKQLKKP</sequence>
<comment type="caution">
    <text evidence="1">The sequence shown here is derived from an EMBL/GenBank/DDBJ whole genome shotgun (WGS) entry which is preliminary data.</text>
</comment>
<accession>A0A2U1NP66</accession>
<reference evidence="1 2" key="1">
    <citation type="journal article" date="2018" name="Mol. Plant">
        <title>The genome of Artemisia annua provides insight into the evolution of Asteraceae family and artemisinin biosynthesis.</title>
        <authorList>
            <person name="Shen Q."/>
            <person name="Zhang L."/>
            <person name="Liao Z."/>
            <person name="Wang S."/>
            <person name="Yan T."/>
            <person name="Shi P."/>
            <person name="Liu M."/>
            <person name="Fu X."/>
            <person name="Pan Q."/>
            <person name="Wang Y."/>
            <person name="Lv Z."/>
            <person name="Lu X."/>
            <person name="Zhang F."/>
            <person name="Jiang W."/>
            <person name="Ma Y."/>
            <person name="Chen M."/>
            <person name="Hao X."/>
            <person name="Li L."/>
            <person name="Tang Y."/>
            <person name="Lv G."/>
            <person name="Zhou Y."/>
            <person name="Sun X."/>
            <person name="Brodelius P.E."/>
            <person name="Rose J.K.C."/>
            <person name="Tang K."/>
        </authorList>
    </citation>
    <scope>NUCLEOTIDE SEQUENCE [LARGE SCALE GENOMIC DNA]</scope>
    <source>
        <strain evidence="2">cv. Huhao1</strain>
        <tissue evidence="1">Leaf</tissue>
    </source>
</reference>
<keyword evidence="2" id="KW-1185">Reference proteome</keyword>
<keyword evidence="1" id="KW-0378">Hydrolase</keyword>
<evidence type="ECO:0000313" key="1">
    <source>
        <dbReference type="EMBL" id="PWA75281.1"/>
    </source>
</evidence>
<dbReference type="Gene3D" id="3.40.395.10">
    <property type="entry name" value="Adenoviral Proteinase, Chain A"/>
    <property type="match status" value="1"/>
</dbReference>